<proteinExistence type="predicted"/>
<evidence type="ECO:0008006" key="3">
    <source>
        <dbReference type="Google" id="ProtNLM"/>
    </source>
</evidence>
<comment type="caution">
    <text evidence="1">The sequence shown here is derived from an EMBL/GenBank/DDBJ whole genome shotgun (WGS) entry which is preliminary data.</text>
</comment>
<dbReference type="EMBL" id="CAUYUJ010001132">
    <property type="protein sequence ID" value="CAK0794387.1"/>
    <property type="molecule type" value="Genomic_DNA"/>
</dbReference>
<evidence type="ECO:0000313" key="2">
    <source>
        <dbReference type="Proteomes" id="UP001189429"/>
    </source>
</evidence>
<dbReference type="Proteomes" id="UP001189429">
    <property type="component" value="Unassembled WGS sequence"/>
</dbReference>
<reference evidence="1" key="1">
    <citation type="submission" date="2023-10" db="EMBL/GenBank/DDBJ databases">
        <authorList>
            <person name="Chen Y."/>
            <person name="Shah S."/>
            <person name="Dougan E. K."/>
            <person name="Thang M."/>
            <person name="Chan C."/>
        </authorList>
    </citation>
    <scope>NUCLEOTIDE SEQUENCE [LARGE SCALE GENOMIC DNA]</scope>
</reference>
<protein>
    <recommendedName>
        <fullName evidence="3">SH3 domain-containing protein</fullName>
    </recommendedName>
</protein>
<accession>A0ABN9PRA2</accession>
<keyword evidence="2" id="KW-1185">Reference proteome</keyword>
<evidence type="ECO:0000313" key="1">
    <source>
        <dbReference type="EMBL" id="CAK0794387.1"/>
    </source>
</evidence>
<organism evidence="1 2">
    <name type="scientific">Prorocentrum cordatum</name>
    <dbReference type="NCBI Taxonomy" id="2364126"/>
    <lineage>
        <taxon>Eukaryota</taxon>
        <taxon>Sar</taxon>
        <taxon>Alveolata</taxon>
        <taxon>Dinophyceae</taxon>
        <taxon>Prorocentrales</taxon>
        <taxon>Prorocentraceae</taxon>
        <taxon>Prorocentrum</taxon>
    </lineage>
</organism>
<feature type="non-terminal residue" evidence="1">
    <location>
        <position position="127"/>
    </location>
</feature>
<sequence length="127" mass="12285">MLADFDGAGAARACLTVAEGAAVVVLPEARAGPWALAAELAGPPGWFPAALLGPDGEARGDFDGAGLGGGCLTVPRGASLVRLGSGGGERHGPAAAGWAFGALLGGPPGWVPSALVGPHAPQKQETN</sequence>
<name>A0ABN9PRA2_9DINO</name>
<gene>
    <name evidence="1" type="ORF">PCOR1329_LOCUS4398</name>
</gene>